<dbReference type="EMBL" id="JAMQPL010000003">
    <property type="protein sequence ID" value="MCW7530499.1"/>
    <property type="molecule type" value="Genomic_DNA"/>
</dbReference>
<proteinExistence type="predicted"/>
<dbReference type="InterPro" id="IPR050351">
    <property type="entry name" value="BphY/WalK/GraS-like"/>
</dbReference>
<reference evidence="18 20" key="1">
    <citation type="submission" date="2022-06" db="EMBL/GenBank/DDBJ databases">
        <title>Leptospira isolates from biofilms formed at urban environments.</title>
        <authorList>
            <person name="Ribeiro P.S."/>
            <person name="Sousa T."/>
            <person name="Carvalho N."/>
            <person name="Aburjaile F."/>
            <person name="Neves F."/>
            <person name="Oliveira D."/>
            <person name="Blanco L."/>
            <person name="Lima J."/>
            <person name="Costa F."/>
            <person name="Brenig B."/>
            <person name="Soares S."/>
            <person name="Ramos R."/>
            <person name="Goes-Neto A."/>
            <person name="Matiuzzi M."/>
            <person name="Azevedo V."/>
            <person name="Ristow P."/>
        </authorList>
    </citation>
    <scope>NUCLEOTIDE SEQUENCE</scope>
    <source>
        <strain evidence="17 20">VSF19</strain>
        <strain evidence="18">VSF20</strain>
    </source>
</reference>
<dbReference type="NCBIfam" id="TIGR00229">
    <property type="entry name" value="sensory_box"/>
    <property type="match status" value="1"/>
</dbReference>
<evidence type="ECO:0000256" key="13">
    <source>
        <dbReference type="SAM" id="Phobius"/>
    </source>
</evidence>
<evidence type="ECO:0000259" key="15">
    <source>
        <dbReference type="PROSITE" id="PS50112"/>
    </source>
</evidence>
<dbReference type="InterPro" id="IPR003661">
    <property type="entry name" value="HisK_dim/P_dom"/>
</dbReference>
<keyword evidence="9" id="KW-0067">ATP-binding</keyword>
<dbReference type="PRINTS" id="PR00344">
    <property type="entry name" value="BCTRLSENSOR"/>
</dbReference>
<feature type="transmembrane region" description="Helical" evidence="13">
    <location>
        <begin position="64"/>
        <end position="82"/>
    </location>
</feature>
<feature type="transmembrane region" description="Helical" evidence="13">
    <location>
        <begin position="195"/>
        <end position="218"/>
    </location>
</feature>
<evidence type="ECO:0000256" key="1">
    <source>
        <dbReference type="ARBA" id="ARBA00000085"/>
    </source>
</evidence>
<dbReference type="InterPro" id="IPR000014">
    <property type="entry name" value="PAS"/>
</dbReference>
<keyword evidence="6 13" id="KW-0812">Transmembrane</keyword>
<evidence type="ECO:0000256" key="7">
    <source>
        <dbReference type="ARBA" id="ARBA00022741"/>
    </source>
</evidence>
<dbReference type="Gene3D" id="3.30.565.10">
    <property type="entry name" value="Histidine kinase-like ATPase, C-terminal domain"/>
    <property type="match status" value="1"/>
</dbReference>
<keyword evidence="12 13" id="KW-0472">Membrane</keyword>
<feature type="transmembrane region" description="Helical" evidence="13">
    <location>
        <begin position="6"/>
        <end position="27"/>
    </location>
</feature>
<dbReference type="SMART" id="SM00388">
    <property type="entry name" value="HisKA"/>
    <property type="match status" value="1"/>
</dbReference>
<organism evidence="18 19">
    <name type="scientific">Leptospira soteropolitanensis</name>
    <dbReference type="NCBI Taxonomy" id="2950025"/>
    <lineage>
        <taxon>Bacteria</taxon>
        <taxon>Pseudomonadati</taxon>
        <taxon>Spirochaetota</taxon>
        <taxon>Spirochaetia</taxon>
        <taxon>Leptospirales</taxon>
        <taxon>Leptospiraceae</taxon>
        <taxon>Leptospira</taxon>
    </lineage>
</organism>
<evidence type="ECO:0000313" key="20">
    <source>
        <dbReference type="Proteomes" id="UP001208912"/>
    </source>
</evidence>
<dbReference type="Gene3D" id="3.30.450.20">
    <property type="entry name" value="PAS domain"/>
    <property type="match status" value="1"/>
</dbReference>
<sequence>MNIDPRTVVFINIIGCLLMSGGLWFAARGYFQKLRFVKDWSIATLLQAFGWIVMGALRGTIPDWVSISAGNSLILLSLVYYNNIILSMFDRKQMWRSGISSVILVFILLALHQFSEIAPKYRISLISFAASLQLLLSGKTILYAHQKSRLTSRFAAIFYLSCGIFLFFRFIYYTFANVSVAEIAFGKGPIQDITYLFFYITSVMMTFGFLMMCIDIFIKSEEESEQKYRLLAENTTDVIWVLNLDEQKYLYVSQSVFNITGYTSEETIHHSLRESFTPTSLKYILDILPERIQEFKETGERKPFSDEVEQYCKDGSTIWIEANTVFQGNPDGTINILGVSRNIDQRKKAEIQKDKIYSELQLLNHTKDKFFSIIAHDLKGPIGGMNTFAGMILEDLDSRPLKRTKNDLSILFQSSGEVYALLENLLTWARSQTGEIAFFPEEISLFHSIESSIASATFSIQNKSITVKNFVDPKSKVYADEKMIETVLRNLISNAIKYSNIGGEIQILSQSFGDDLEICVEDFGTGISSEIQNKLFRIDAKQTSMPGTLGERGTALGLILCKEFIEKHGGMIRVESEVGKGSKFFFTLPKESSVLIRA</sequence>
<dbReference type="PROSITE" id="PS50109">
    <property type="entry name" value="HIS_KIN"/>
    <property type="match status" value="1"/>
</dbReference>
<evidence type="ECO:0000256" key="8">
    <source>
        <dbReference type="ARBA" id="ARBA00022777"/>
    </source>
</evidence>
<feature type="transmembrane region" description="Helical" evidence="13">
    <location>
        <begin position="94"/>
        <end position="115"/>
    </location>
</feature>
<evidence type="ECO:0000256" key="6">
    <source>
        <dbReference type="ARBA" id="ARBA00022692"/>
    </source>
</evidence>
<dbReference type="InterPro" id="IPR036097">
    <property type="entry name" value="HisK_dim/P_sf"/>
</dbReference>
<dbReference type="SMART" id="SM00091">
    <property type="entry name" value="PAS"/>
    <property type="match status" value="1"/>
</dbReference>
<dbReference type="GO" id="GO:0000155">
    <property type="term" value="F:phosphorelay sensor kinase activity"/>
    <property type="evidence" value="ECO:0007669"/>
    <property type="project" value="InterPro"/>
</dbReference>
<dbReference type="GO" id="GO:0030295">
    <property type="term" value="F:protein kinase activator activity"/>
    <property type="evidence" value="ECO:0007669"/>
    <property type="project" value="TreeGrafter"/>
</dbReference>
<evidence type="ECO:0000313" key="19">
    <source>
        <dbReference type="Proteomes" id="UP001208540"/>
    </source>
</evidence>
<dbReference type="Pfam" id="PF00989">
    <property type="entry name" value="PAS"/>
    <property type="match status" value="1"/>
</dbReference>
<feature type="domain" description="PAC" evidence="16">
    <location>
        <begin position="304"/>
        <end position="355"/>
    </location>
</feature>
<evidence type="ECO:0000256" key="3">
    <source>
        <dbReference type="ARBA" id="ARBA00012438"/>
    </source>
</evidence>
<dbReference type="CDD" id="cd00075">
    <property type="entry name" value="HATPase"/>
    <property type="match status" value="1"/>
</dbReference>
<evidence type="ECO:0000259" key="14">
    <source>
        <dbReference type="PROSITE" id="PS50109"/>
    </source>
</evidence>
<keyword evidence="8 18" id="KW-0418">Kinase</keyword>
<dbReference type="EC" id="2.7.13.3" evidence="3"/>
<evidence type="ECO:0000259" key="16">
    <source>
        <dbReference type="PROSITE" id="PS50113"/>
    </source>
</evidence>
<feature type="transmembrane region" description="Helical" evidence="13">
    <location>
        <begin position="39"/>
        <end position="58"/>
    </location>
</feature>
<dbReference type="SMART" id="SM00387">
    <property type="entry name" value="HATPase_c"/>
    <property type="match status" value="1"/>
</dbReference>
<dbReference type="InterPro" id="IPR004358">
    <property type="entry name" value="Sig_transdc_His_kin-like_C"/>
</dbReference>
<evidence type="ECO:0000313" key="18">
    <source>
        <dbReference type="EMBL" id="MCW7530499.1"/>
    </source>
</evidence>
<feature type="transmembrane region" description="Helical" evidence="13">
    <location>
        <begin position="154"/>
        <end position="175"/>
    </location>
</feature>
<keyword evidence="7" id="KW-0547">Nucleotide-binding</keyword>
<dbReference type="PROSITE" id="PS50113">
    <property type="entry name" value="PAC"/>
    <property type="match status" value="1"/>
</dbReference>
<comment type="catalytic activity">
    <reaction evidence="1">
        <text>ATP + protein L-histidine = ADP + protein N-phospho-L-histidine.</text>
        <dbReference type="EC" id="2.7.13.3"/>
    </reaction>
</comment>
<keyword evidence="20" id="KW-1185">Reference proteome</keyword>
<evidence type="ECO:0000256" key="4">
    <source>
        <dbReference type="ARBA" id="ARBA00022553"/>
    </source>
</evidence>
<dbReference type="PANTHER" id="PTHR42878:SF7">
    <property type="entry name" value="SENSOR HISTIDINE KINASE GLRK"/>
    <property type="match status" value="1"/>
</dbReference>
<evidence type="ECO:0000313" key="17">
    <source>
        <dbReference type="EMBL" id="MCW7526659.1"/>
    </source>
</evidence>
<evidence type="ECO:0000256" key="2">
    <source>
        <dbReference type="ARBA" id="ARBA00004141"/>
    </source>
</evidence>
<dbReference type="GO" id="GO:0016020">
    <property type="term" value="C:membrane"/>
    <property type="evidence" value="ECO:0007669"/>
    <property type="project" value="UniProtKB-SubCell"/>
</dbReference>
<keyword evidence="4" id="KW-0597">Phosphoprotein</keyword>
<dbReference type="GO" id="GO:0007234">
    <property type="term" value="P:osmosensory signaling via phosphorelay pathway"/>
    <property type="evidence" value="ECO:0007669"/>
    <property type="project" value="TreeGrafter"/>
</dbReference>
<accession>A0AAW5VC82</accession>
<dbReference type="Proteomes" id="UP001208912">
    <property type="component" value="Unassembled WGS sequence"/>
</dbReference>
<dbReference type="PANTHER" id="PTHR42878">
    <property type="entry name" value="TWO-COMPONENT HISTIDINE KINASE"/>
    <property type="match status" value="1"/>
</dbReference>
<evidence type="ECO:0000256" key="10">
    <source>
        <dbReference type="ARBA" id="ARBA00022989"/>
    </source>
</evidence>
<dbReference type="InterPro" id="IPR003594">
    <property type="entry name" value="HATPase_dom"/>
</dbReference>
<dbReference type="InterPro" id="IPR036890">
    <property type="entry name" value="HATPase_C_sf"/>
</dbReference>
<dbReference type="GO" id="GO:0005524">
    <property type="term" value="F:ATP binding"/>
    <property type="evidence" value="ECO:0007669"/>
    <property type="project" value="UniProtKB-KW"/>
</dbReference>
<dbReference type="Gene3D" id="1.10.287.130">
    <property type="match status" value="1"/>
</dbReference>
<protein>
    <recommendedName>
        <fullName evidence="3">histidine kinase</fullName>
        <ecNumber evidence="3">2.7.13.3</ecNumber>
    </recommendedName>
</protein>
<dbReference type="SUPFAM" id="SSF47384">
    <property type="entry name" value="Homodimeric domain of signal transducing histidine kinase"/>
    <property type="match status" value="1"/>
</dbReference>
<feature type="domain" description="PAS" evidence="15">
    <location>
        <begin position="224"/>
        <end position="295"/>
    </location>
</feature>
<keyword evidence="10 13" id="KW-1133">Transmembrane helix</keyword>
<comment type="subcellular location">
    <subcellularLocation>
        <location evidence="2">Membrane</location>
        <topology evidence="2">Multi-pass membrane protein</topology>
    </subcellularLocation>
</comment>
<gene>
    <name evidence="17" type="ORF">ND861_09905</name>
    <name evidence="18" type="ORF">ND862_09770</name>
</gene>
<dbReference type="InterPro" id="IPR005467">
    <property type="entry name" value="His_kinase_dom"/>
</dbReference>
<dbReference type="Proteomes" id="UP001208540">
    <property type="component" value="Unassembled WGS sequence"/>
</dbReference>
<dbReference type="GO" id="GO:0006355">
    <property type="term" value="P:regulation of DNA-templated transcription"/>
    <property type="evidence" value="ECO:0007669"/>
    <property type="project" value="InterPro"/>
</dbReference>
<dbReference type="EMBL" id="JAMQPM010000003">
    <property type="protein sequence ID" value="MCW7526659.1"/>
    <property type="molecule type" value="Genomic_DNA"/>
</dbReference>
<dbReference type="InterPro" id="IPR035965">
    <property type="entry name" value="PAS-like_dom_sf"/>
</dbReference>
<feature type="domain" description="Histidine kinase" evidence="14">
    <location>
        <begin position="373"/>
        <end position="592"/>
    </location>
</feature>
<dbReference type="SUPFAM" id="SSF55874">
    <property type="entry name" value="ATPase domain of HSP90 chaperone/DNA topoisomerase II/histidine kinase"/>
    <property type="match status" value="1"/>
</dbReference>
<dbReference type="GO" id="GO:0000156">
    <property type="term" value="F:phosphorelay response regulator activity"/>
    <property type="evidence" value="ECO:0007669"/>
    <property type="project" value="TreeGrafter"/>
</dbReference>
<dbReference type="CDD" id="cd00082">
    <property type="entry name" value="HisKA"/>
    <property type="match status" value="1"/>
</dbReference>
<dbReference type="CDD" id="cd00130">
    <property type="entry name" value="PAS"/>
    <property type="match status" value="1"/>
</dbReference>
<evidence type="ECO:0000256" key="5">
    <source>
        <dbReference type="ARBA" id="ARBA00022679"/>
    </source>
</evidence>
<keyword evidence="11" id="KW-0902">Two-component regulatory system</keyword>
<dbReference type="InterPro" id="IPR013767">
    <property type="entry name" value="PAS_fold"/>
</dbReference>
<name>A0AAW5VC82_9LEPT</name>
<dbReference type="AlphaFoldDB" id="A0AAW5VC82"/>
<dbReference type="SUPFAM" id="SSF55785">
    <property type="entry name" value="PYP-like sensor domain (PAS domain)"/>
    <property type="match status" value="1"/>
</dbReference>
<evidence type="ECO:0000256" key="11">
    <source>
        <dbReference type="ARBA" id="ARBA00023012"/>
    </source>
</evidence>
<dbReference type="InterPro" id="IPR000700">
    <property type="entry name" value="PAS-assoc_C"/>
</dbReference>
<evidence type="ECO:0000256" key="12">
    <source>
        <dbReference type="ARBA" id="ARBA00023136"/>
    </source>
</evidence>
<dbReference type="PROSITE" id="PS50112">
    <property type="entry name" value="PAS"/>
    <property type="match status" value="1"/>
</dbReference>
<evidence type="ECO:0000256" key="9">
    <source>
        <dbReference type="ARBA" id="ARBA00022840"/>
    </source>
</evidence>
<comment type="caution">
    <text evidence="18">The sequence shown here is derived from an EMBL/GenBank/DDBJ whole genome shotgun (WGS) entry which is preliminary data.</text>
</comment>
<keyword evidence="5" id="KW-0808">Transferase</keyword>
<dbReference type="Pfam" id="PF02518">
    <property type="entry name" value="HATPase_c"/>
    <property type="match status" value="1"/>
</dbReference>